<dbReference type="KEGG" id="peu:105113603"/>
<name>A0AAJ6X736_POPEU</name>
<gene>
    <name evidence="2" type="primary">LOC105113603</name>
</gene>
<sequence length="118" mass="13486">MEGRFSEKSDVFSFGVLEIVSGRRNATFYWNEQALSLLGFAWKLWNEGNISALVDPVISDRSSQKEIFRCVHVGLLRVQELPKDRPTAFTVISMLNSEISSVSTPMQPPFAERKRHLR</sequence>
<dbReference type="AlphaFoldDB" id="A0AAJ6X736"/>
<dbReference type="PANTHER" id="PTHR27006:SF619">
    <property type="entry name" value="CYSTEINE-RICH RECEPTOR-LIKE PROTEIN KINASE 15"/>
    <property type="match status" value="1"/>
</dbReference>
<organism evidence="1 2">
    <name type="scientific">Populus euphratica</name>
    <name type="common">Euphrates poplar</name>
    <dbReference type="NCBI Taxonomy" id="75702"/>
    <lineage>
        <taxon>Eukaryota</taxon>
        <taxon>Viridiplantae</taxon>
        <taxon>Streptophyta</taxon>
        <taxon>Embryophyta</taxon>
        <taxon>Tracheophyta</taxon>
        <taxon>Spermatophyta</taxon>
        <taxon>Magnoliopsida</taxon>
        <taxon>eudicotyledons</taxon>
        <taxon>Gunneridae</taxon>
        <taxon>Pentapetalae</taxon>
        <taxon>rosids</taxon>
        <taxon>fabids</taxon>
        <taxon>Malpighiales</taxon>
        <taxon>Salicaceae</taxon>
        <taxon>Saliceae</taxon>
        <taxon>Populus</taxon>
    </lineage>
</organism>
<keyword evidence="1" id="KW-1185">Reference proteome</keyword>
<dbReference type="PANTHER" id="PTHR27006">
    <property type="entry name" value="PROMASTIGOTE SURFACE ANTIGEN PROTEIN PSA"/>
    <property type="match status" value="1"/>
</dbReference>
<dbReference type="SUPFAM" id="SSF56112">
    <property type="entry name" value="Protein kinase-like (PK-like)"/>
    <property type="match status" value="1"/>
</dbReference>
<dbReference type="InterPro" id="IPR011009">
    <property type="entry name" value="Kinase-like_dom_sf"/>
</dbReference>
<accession>A0AAJ6X736</accession>
<protein>
    <submittedName>
        <fullName evidence="2">G-type lectin S-receptor-like serine/threonine-protein kinase At1g11330</fullName>
    </submittedName>
</protein>
<dbReference type="Gene3D" id="1.10.510.10">
    <property type="entry name" value="Transferase(Phosphotransferase) domain 1"/>
    <property type="match status" value="1"/>
</dbReference>
<evidence type="ECO:0000313" key="2">
    <source>
        <dbReference type="RefSeq" id="XP_011008143.1"/>
    </source>
</evidence>
<dbReference type="RefSeq" id="XP_011008143.1">
    <property type="nucleotide sequence ID" value="XM_011009841.1"/>
</dbReference>
<evidence type="ECO:0000313" key="1">
    <source>
        <dbReference type="Proteomes" id="UP000694918"/>
    </source>
</evidence>
<dbReference type="Proteomes" id="UP000694918">
    <property type="component" value="Unplaced"/>
</dbReference>
<reference evidence="2" key="1">
    <citation type="submission" date="2025-08" db="UniProtKB">
        <authorList>
            <consortium name="RefSeq"/>
        </authorList>
    </citation>
    <scope>IDENTIFICATION</scope>
</reference>
<dbReference type="GeneID" id="105113603"/>
<proteinExistence type="predicted"/>